<evidence type="ECO:0000259" key="6">
    <source>
        <dbReference type="PROSITE" id="PS50893"/>
    </source>
</evidence>
<sequence>MNASTSSTPVLAVRDLAISLPRGGDRPHAVEKISFNVPPGKIVCLLGESGSGKSVIANAIMGLLPSGLAPTAGSIKLQGKELVGAPQNDFRNLRGPSMAMVFQEPMTALNPVMTCGDQIDEMLVQHVQMGAAERRQKILAIMARVKLPEPERIYASYPHQLSGGQRQRIVIAIALILKPVLLICDEPTTALDVTTQAEILKLILELQTENGTAVLFITHDFGVVAEIADEVVVLQLGHMIEKGDKHEVLTRPREPYTRMLLDAVPELASQARPPIADVEPLLDAKNICKTYTTGSWPGTRRTVNAVRDVSLKVRPRETVGIVGESGSGKSTVARCIARLIDPTSGDIHASGRSVAHLKGRGLSPYRRDVQVIFQDPYRSLNPRQTVGDSIIEGPLNFGVSRDQAWKEAEDLMHLVRLKPEALRRYPSEFSGGQRQRISIARALACKPKLIIADEAVSALDVSVQAQILKLLDEIQRATHIGILFITHDLRVASQICDRVIVMHQGQIVEQGAVADVFFKPKEDYTRRLLAAAPGRDFAFARS</sequence>
<dbReference type="Proteomes" id="UP001385892">
    <property type="component" value="Unassembled WGS sequence"/>
</dbReference>
<organism evidence="7 8">
    <name type="scientific">Variovorax rhizosphaerae</name>
    <dbReference type="NCBI Taxonomy" id="1836200"/>
    <lineage>
        <taxon>Bacteria</taxon>
        <taxon>Pseudomonadati</taxon>
        <taxon>Pseudomonadota</taxon>
        <taxon>Betaproteobacteria</taxon>
        <taxon>Burkholderiales</taxon>
        <taxon>Comamonadaceae</taxon>
        <taxon>Variovorax</taxon>
    </lineage>
</organism>
<dbReference type="InterPro" id="IPR027417">
    <property type="entry name" value="P-loop_NTPase"/>
</dbReference>
<evidence type="ECO:0000256" key="2">
    <source>
        <dbReference type="ARBA" id="ARBA00022448"/>
    </source>
</evidence>
<dbReference type="Gene3D" id="3.40.50.300">
    <property type="entry name" value="P-loop containing nucleotide triphosphate hydrolases"/>
    <property type="match status" value="2"/>
</dbReference>
<keyword evidence="5 7" id="KW-0067">ATP-binding</keyword>
<dbReference type="GO" id="GO:0005524">
    <property type="term" value="F:ATP binding"/>
    <property type="evidence" value="ECO:0007669"/>
    <property type="project" value="UniProtKB-KW"/>
</dbReference>
<dbReference type="InterPro" id="IPR013563">
    <property type="entry name" value="Oligopep_ABC_C"/>
</dbReference>
<keyword evidence="3" id="KW-0472">Membrane</keyword>
<dbReference type="InterPro" id="IPR003439">
    <property type="entry name" value="ABC_transporter-like_ATP-bd"/>
</dbReference>
<dbReference type="NCBIfam" id="NF007739">
    <property type="entry name" value="PRK10419.1"/>
    <property type="match status" value="2"/>
</dbReference>
<evidence type="ECO:0000256" key="1">
    <source>
        <dbReference type="ARBA" id="ARBA00005417"/>
    </source>
</evidence>
<dbReference type="PROSITE" id="PS00211">
    <property type="entry name" value="ABC_TRANSPORTER_1"/>
    <property type="match status" value="2"/>
</dbReference>
<gene>
    <name evidence="7" type="ORF">WKW82_10775</name>
</gene>
<protein>
    <submittedName>
        <fullName evidence="7">ABC transporter ATP-binding protein</fullName>
    </submittedName>
</protein>
<dbReference type="InterPro" id="IPR050319">
    <property type="entry name" value="ABC_transp_ATP-bind"/>
</dbReference>
<keyword evidence="8" id="KW-1185">Reference proteome</keyword>
<dbReference type="PANTHER" id="PTHR43776:SF7">
    <property type="entry name" value="D,D-DIPEPTIDE TRANSPORT ATP-BINDING PROTEIN DDPF-RELATED"/>
    <property type="match status" value="1"/>
</dbReference>
<keyword evidence="4" id="KW-0547">Nucleotide-binding</keyword>
<evidence type="ECO:0000256" key="3">
    <source>
        <dbReference type="ARBA" id="ARBA00022475"/>
    </source>
</evidence>
<dbReference type="NCBIfam" id="NF008453">
    <property type="entry name" value="PRK11308.1"/>
    <property type="match status" value="2"/>
</dbReference>
<accession>A0ABU8WHY5</accession>
<dbReference type="InterPro" id="IPR003593">
    <property type="entry name" value="AAA+_ATPase"/>
</dbReference>
<feature type="domain" description="ABC transporter" evidence="6">
    <location>
        <begin position="11"/>
        <end position="261"/>
    </location>
</feature>
<dbReference type="RefSeq" id="WP_340342282.1">
    <property type="nucleotide sequence ID" value="NZ_JBBKZT010000004.1"/>
</dbReference>
<dbReference type="Pfam" id="PF08352">
    <property type="entry name" value="oligo_HPY"/>
    <property type="match status" value="1"/>
</dbReference>
<dbReference type="SUPFAM" id="SSF52540">
    <property type="entry name" value="P-loop containing nucleoside triphosphate hydrolases"/>
    <property type="match status" value="2"/>
</dbReference>
<evidence type="ECO:0000256" key="5">
    <source>
        <dbReference type="ARBA" id="ARBA00022840"/>
    </source>
</evidence>
<dbReference type="PROSITE" id="PS50893">
    <property type="entry name" value="ABC_TRANSPORTER_2"/>
    <property type="match status" value="2"/>
</dbReference>
<evidence type="ECO:0000313" key="8">
    <source>
        <dbReference type="Proteomes" id="UP001385892"/>
    </source>
</evidence>
<comment type="caution">
    <text evidence="7">The sequence shown here is derived from an EMBL/GenBank/DDBJ whole genome shotgun (WGS) entry which is preliminary data.</text>
</comment>
<reference evidence="7 8" key="1">
    <citation type="submission" date="2024-03" db="EMBL/GenBank/DDBJ databases">
        <title>Novel species of the genus Variovorax.</title>
        <authorList>
            <person name="Liu Q."/>
            <person name="Xin Y.-H."/>
        </authorList>
    </citation>
    <scope>NUCLEOTIDE SEQUENCE [LARGE SCALE GENOMIC DNA]</scope>
    <source>
        <strain evidence="7 8">KACC 18900</strain>
    </source>
</reference>
<dbReference type="SMART" id="SM00382">
    <property type="entry name" value="AAA"/>
    <property type="match status" value="2"/>
</dbReference>
<keyword evidence="2" id="KW-0813">Transport</keyword>
<dbReference type="PANTHER" id="PTHR43776">
    <property type="entry name" value="TRANSPORT ATP-BINDING PROTEIN"/>
    <property type="match status" value="1"/>
</dbReference>
<evidence type="ECO:0000313" key="7">
    <source>
        <dbReference type="EMBL" id="MEJ8847136.1"/>
    </source>
</evidence>
<comment type="similarity">
    <text evidence="1">Belongs to the ABC transporter superfamily.</text>
</comment>
<dbReference type="InterPro" id="IPR017871">
    <property type="entry name" value="ABC_transporter-like_CS"/>
</dbReference>
<keyword evidence="3" id="KW-1003">Cell membrane</keyword>
<dbReference type="Pfam" id="PF00005">
    <property type="entry name" value="ABC_tran"/>
    <property type="match status" value="2"/>
</dbReference>
<feature type="domain" description="ABC transporter" evidence="6">
    <location>
        <begin position="282"/>
        <end position="529"/>
    </location>
</feature>
<evidence type="ECO:0000256" key="4">
    <source>
        <dbReference type="ARBA" id="ARBA00022741"/>
    </source>
</evidence>
<dbReference type="EMBL" id="JBBKZT010000004">
    <property type="protein sequence ID" value="MEJ8847136.1"/>
    <property type="molecule type" value="Genomic_DNA"/>
</dbReference>
<name>A0ABU8WHY5_9BURK</name>
<dbReference type="CDD" id="cd03257">
    <property type="entry name" value="ABC_NikE_OppD_transporters"/>
    <property type="match status" value="2"/>
</dbReference>
<proteinExistence type="inferred from homology"/>